<reference evidence="10" key="1">
    <citation type="journal article" date="2019" name="Int. J. Syst. Evol. Microbiol.">
        <title>The Global Catalogue of Microorganisms (GCM) 10K type strain sequencing project: providing services to taxonomists for standard genome sequencing and annotation.</title>
        <authorList>
            <consortium name="The Broad Institute Genomics Platform"/>
            <consortium name="The Broad Institute Genome Sequencing Center for Infectious Disease"/>
            <person name="Wu L."/>
            <person name="Ma J."/>
        </authorList>
    </citation>
    <scope>NUCLEOTIDE SEQUENCE [LARGE SCALE GENOMIC DNA]</scope>
    <source>
        <strain evidence="10">CGMCC 4.7357</strain>
    </source>
</reference>
<dbReference type="EMBL" id="JBHSFH010000013">
    <property type="protein sequence ID" value="MFC4496739.1"/>
    <property type="molecule type" value="Genomic_DNA"/>
</dbReference>
<feature type="region of interest" description="Disordered" evidence="6">
    <location>
        <begin position="276"/>
        <end position="454"/>
    </location>
</feature>
<keyword evidence="7" id="KW-1133">Transmembrane helix</keyword>
<feature type="transmembrane region" description="Helical" evidence="7">
    <location>
        <begin position="461"/>
        <end position="478"/>
    </location>
</feature>
<dbReference type="SMART" id="SM00220">
    <property type="entry name" value="S_TKc"/>
    <property type="match status" value="1"/>
</dbReference>
<sequence>MAMMRLRREDPRVVGTFKLHRRLGAGGMGVVYLGSDRRGQRVALKVIRPDLAEDQEFRSRFAREVSAARRIRGGCTARLVAADLDADRPWFATQYVPGPSLHDKVNEHGSLPPSQVASIGASLAEGLVAVHEAGVVHRDLKPSNILLSPKGPRIIDFGIAWATGASTLTHVGTAVGSPGFLAPEQVRGALVTPATDVFALGATLAYAATADSPFGQGSSEVMLYRVVHEEPQLEHVHAALAPLIQACLVKAPEERPSPLQLSLRLKEIAAREARGLSEGVGGLHGPGTTGDGRPAGDGAAGGGGPQGAARTTDAGAHGLNRSGLPSGSSRAPGVRGGAGGPRGRTPAERSRGRRTDEHPSRQRPDRRGPERNRERSDRGHTAVSGTQHGAGTGHGSEPGAPRGSTPRTGERTGTGTGRSAPRTATRGGANRPATRGGRARRPATGPRRTPATNRRLLRQRLVVFVTVTVLVALGIATAQGCQGPDGDAGSAPQRSVPVVQVPERPHADGAARQP</sequence>
<feature type="compositionally biased region" description="Gly residues" evidence="6">
    <location>
        <begin position="278"/>
        <end position="306"/>
    </location>
</feature>
<keyword evidence="1 9" id="KW-0808">Transferase</keyword>
<dbReference type="RefSeq" id="WP_386451051.1">
    <property type="nucleotide sequence ID" value="NZ_JBHSFH010000013.1"/>
</dbReference>
<evidence type="ECO:0000313" key="10">
    <source>
        <dbReference type="Proteomes" id="UP001595997"/>
    </source>
</evidence>
<feature type="compositionally biased region" description="Low complexity" evidence="6">
    <location>
        <begin position="401"/>
        <end position="454"/>
    </location>
</feature>
<gene>
    <name evidence="9" type="ORF">ACFPA8_21640</name>
</gene>
<dbReference type="PROSITE" id="PS50011">
    <property type="entry name" value="PROTEIN_KINASE_DOM"/>
    <property type="match status" value="1"/>
</dbReference>
<keyword evidence="4 5" id="KW-0067">ATP-binding</keyword>
<keyword evidence="7" id="KW-0812">Transmembrane</keyword>
<evidence type="ECO:0000256" key="4">
    <source>
        <dbReference type="ARBA" id="ARBA00022840"/>
    </source>
</evidence>
<keyword evidence="10" id="KW-1185">Reference proteome</keyword>
<keyword evidence="2 5" id="KW-0547">Nucleotide-binding</keyword>
<evidence type="ECO:0000256" key="5">
    <source>
        <dbReference type="PROSITE-ProRule" id="PRU10141"/>
    </source>
</evidence>
<dbReference type="PROSITE" id="PS00107">
    <property type="entry name" value="PROTEIN_KINASE_ATP"/>
    <property type="match status" value="1"/>
</dbReference>
<dbReference type="CDD" id="cd14014">
    <property type="entry name" value="STKc_PknB_like"/>
    <property type="match status" value="1"/>
</dbReference>
<evidence type="ECO:0000256" key="6">
    <source>
        <dbReference type="SAM" id="MobiDB-lite"/>
    </source>
</evidence>
<dbReference type="Pfam" id="PF00069">
    <property type="entry name" value="Pkinase"/>
    <property type="match status" value="1"/>
</dbReference>
<dbReference type="InterPro" id="IPR017441">
    <property type="entry name" value="Protein_kinase_ATP_BS"/>
</dbReference>
<proteinExistence type="predicted"/>
<feature type="compositionally biased region" description="Basic and acidic residues" evidence="6">
    <location>
        <begin position="345"/>
        <end position="380"/>
    </location>
</feature>
<evidence type="ECO:0000256" key="3">
    <source>
        <dbReference type="ARBA" id="ARBA00022777"/>
    </source>
</evidence>
<keyword evidence="3 9" id="KW-0418">Kinase</keyword>
<dbReference type="PANTHER" id="PTHR43289:SF34">
    <property type="entry name" value="SERINE_THREONINE-PROTEIN KINASE YBDM-RELATED"/>
    <property type="match status" value="1"/>
</dbReference>
<feature type="region of interest" description="Disordered" evidence="6">
    <location>
        <begin position="480"/>
        <end position="514"/>
    </location>
</feature>
<dbReference type="GO" id="GO:0004674">
    <property type="term" value="F:protein serine/threonine kinase activity"/>
    <property type="evidence" value="ECO:0007669"/>
    <property type="project" value="UniProtKB-EC"/>
</dbReference>
<evidence type="ECO:0000256" key="1">
    <source>
        <dbReference type="ARBA" id="ARBA00022679"/>
    </source>
</evidence>
<evidence type="ECO:0000313" key="9">
    <source>
        <dbReference type="EMBL" id="MFC4496739.1"/>
    </source>
</evidence>
<organism evidence="9 10">
    <name type="scientific">Streptomyces ovatisporus</name>
    <dbReference type="NCBI Taxonomy" id="1128682"/>
    <lineage>
        <taxon>Bacteria</taxon>
        <taxon>Bacillati</taxon>
        <taxon>Actinomycetota</taxon>
        <taxon>Actinomycetes</taxon>
        <taxon>Kitasatosporales</taxon>
        <taxon>Streptomycetaceae</taxon>
        <taxon>Streptomyces</taxon>
    </lineage>
</organism>
<feature type="domain" description="Protein kinase" evidence="8">
    <location>
        <begin position="17"/>
        <end position="268"/>
    </location>
</feature>
<protein>
    <submittedName>
        <fullName evidence="9">Serine/threonine-protein kinase</fullName>
        <ecNumber evidence="9">2.7.11.1</ecNumber>
    </submittedName>
</protein>
<dbReference type="InterPro" id="IPR000719">
    <property type="entry name" value="Prot_kinase_dom"/>
</dbReference>
<dbReference type="SUPFAM" id="SSF56112">
    <property type="entry name" value="Protein kinase-like (PK-like)"/>
    <property type="match status" value="1"/>
</dbReference>
<evidence type="ECO:0000256" key="7">
    <source>
        <dbReference type="SAM" id="Phobius"/>
    </source>
</evidence>
<dbReference type="InterPro" id="IPR008271">
    <property type="entry name" value="Ser/Thr_kinase_AS"/>
</dbReference>
<feature type="binding site" evidence="5">
    <location>
        <position position="45"/>
    </location>
    <ligand>
        <name>ATP</name>
        <dbReference type="ChEBI" id="CHEBI:30616"/>
    </ligand>
</feature>
<accession>A0ABV9AA18</accession>
<dbReference type="PANTHER" id="PTHR43289">
    <property type="entry name" value="MITOGEN-ACTIVATED PROTEIN KINASE KINASE KINASE 20-RELATED"/>
    <property type="match status" value="1"/>
</dbReference>
<dbReference type="Gene3D" id="1.10.510.10">
    <property type="entry name" value="Transferase(Phosphotransferase) domain 1"/>
    <property type="match status" value="1"/>
</dbReference>
<name>A0ABV9AA18_9ACTN</name>
<dbReference type="Proteomes" id="UP001595997">
    <property type="component" value="Unassembled WGS sequence"/>
</dbReference>
<dbReference type="Gene3D" id="3.30.200.20">
    <property type="entry name" value="Phosphorylase Kinase, domain 1"/>
    <property type="match status" value="1"/>
</dbReference>
<dbReference type="InterPro" id="IPR011009">
    <property type="entry name" value="Kinase-like_dom_sf"/>
</dbReference>
<feature type="compositionally biased region" description="Basic and acidic residues" evidence="6">
    <location>
        <begin position="503"/>
        <end position="514"/>
    </location>
</feature>
<evidence type="ECO:0000259" key="8">
    <source>
        <dbReference type="PROSITE" id="PS50011"/>
    </source>
</evidence>
<evidence type="ECO:0000256" key="2">
    <source>
        <dbReference type="ARBA" id="ARBA00022741"/>
    </source>
</evidence>
<dbReference type="EC" id="2.7.11.1" evidence="9"/>
<keyword evidence="7" id="KW-0472">Membrane</keyword>
<comment type="caution">
    <text evidence="9">The sequence shown here is derived from an EMBL/GenBank/DDBJ whole genome shotgun (WGS) entry which is preliminary data.</text>
</comment>
<dbReference type="PROSITE" id="PS00108">
    <property type="entry name" value="PROTEIN_KINASE_ST"/>
    <property type="match status" value="1"/>
</dbReference>